<dbReference type="AlphaFoldDB" id="A0A7Y0SL01"/>
<sequence length="148" mass="16958">MNKIVFRNCDENSPHWVALEKLFQTEWSDFLFVETYKPEAHLPPVLVVLKDNEVIGGLAYSRYQEPHGNSEVIWFNAVYVSPEWRGQGVASELINRGVNQVSAAFQSHLYVYTNVAPLYQSLGWSKVDIESEPNHSVMSFSLRSQPRV</sequence>
<protein>
    <submittedName>
        <fullName evidence="2">GNAT family N-acetyltransferase</fullName>
    </submittedName>
</protein>
<dbReference type="InterPro" id="IPR000182">
    <property type="entry name" value="GNAT_dom"/>
</dbReference>
<dbReference type="SUPFAM" id="SSF55729">
    <property type="entry name" value="Acyl-CoA N-acyltransferases (Nat)"/>
    <property type="match status" value="1"/>
</dbReference>
<name>A0A7Y0SL01_VIBPH</name>
<gene>
    <name evidence="2" type="ORF">HKB16_21660</name>
</gene>
<dbReference type="EMBL" id="JABCLB010002245">
    <property type="protein sequence ID" value="NMU85459.1"/>
    <property type="molecule type" value="Genomic_DNA"/>
</dbReference>
<feature type="domain" description="N-acetyltransferase" evidence="1">
    <location>
        <begin position="4"/>
        <end position="143"/>
    </location>
</feature>
<keyword evidence="2" id="KW-0808">Transferase</keyword>
<dbReference type="PROSITE" id="PS51186">
    <property type="entry name" value="GNAT"/>
    <property type="match status" value="1"/>
</dbReference>
<dbReference type="Pfam" id="PF13508">
    <property type="entry name" value="Acetyltransf_7"/>
    <property type="match status" value="1"/>
</dbReference>
<evidence type="ECO:0000313" key="3">
    <source>
        <dbReference type="Proteomes" id="UP000518904"/>
    </source>
</evidence>
<evidence type="ECO:0000313" key="2">
    <source>
        <dbReference type="EMBL" id="NMU85459.1"/>
    </source>
</evidence>
<dbReference type="Gene3D" id="3.40.630.30">
    <property type="match status" value="1"/>
</dbReference>
<dbReference type="CDD" id="cd04301">
    <property type="entry name" value="NAT_SF"/>
    <property type="match status" value="1"/>
</dbReference>
<dbReference type="Proteomes" id="UP000518904">
    <property type="component" value="Unassembled WGS sequence"/>
</dbReference>
<accession>A0A7Y0SL01</accession>
<organism evidence="2 3">
    <name type="scientific">Vibrio parahaemolyticus</name>
    <dbReference type="NCBI Taxonomy" id="670"/>
    <lineage>
        <taxon>Bacteria</taxon>
        <taxon>Pseudomonadati</taxon>
        <taxon>Pseudomonadota</taxon>
        <taxon>Gammaproteobacteria</taxon>
        <taxon>Vibrionales</taxon>
        <taxon>Vibrionaceae</taxon>
        <taxon>Vibrio</taxon>
    </lineage>
</organism>
<reference evidence="2 3" key="1">
    <citation type="submission" date="2020-04" db="EMBL/GenBank/DDBJ databases">
        <title>Whole-genome sequencing of Vibrio spp. from China reveals different genetic environments of blaCTX-M-14 among diverse lineages.</title>
        <authorList>
            <person name="Zheng Z."/>
            <person name="Ye L."/>
            <person name="Chen S."/>
        </authorList>
    </citation>
    <scope>NUCLEOTIDE SEQUENCE [LARGE SCALE GENOMIC DNA]</scope>
    <source>
        <strain evidence="2 3">Vb0551</strain>
    </source>
</reference>
<proteinExistence type="predicted"/>
<dbReference type="InterPro" id="IPR016181">
    <property type="entry name" value="Acyl_CoA_acyltransferase"/>
</dbReference>
<dbReference type="GO" id="GO:0016747">
    <property type="term" value="F:acyltransferase activity, transferring groups other than amino-acyl groups"/>
    <property type="evidence" value="ECO:0007669"/>
    <property type="project" value="InterPro"/>
</dbReference>
<dbReference type="RefSeq" id="WP_141180050.1">
    <property type="nucleotide sequence ID" value="NZ_CP041202.1"/>
</dbReference>
<evidence type="ECO:0000259" key="1">
    <source>
        <dbReference type="PROSITE" id="PS51186"/>
    </source>
</evidence>
<comment type="caution">
    <text evidence="2">The sequence shown here is derived from an EMBL/GenBank/DDBJ whole genome shotgun (WGS) entry which is preliminary data.</text>
</comment>